<dbReference type="PANTHER" id="PTHR30420:SF1">
    <property type="entry name" value="ARGININE N-SUCCINYLTRANSFERASE"/>
    <property type="match status" value="1"/>
</dbReference>
<dbReference type="GO" id="GO:0008791">
    <property type="term" value="F:arginine N-succinyltransferase activity"/>
    <property type="evidence" value="ECO:0007669"/>
    <property type="project" value="UniProtKB-UniRule"/>
</dbReference>
<dbReference type="Pfam" id="PF04958">
    <property type="entry name" value="AstA"/>
    <property type="match status" value="1"/>
</dbReference>
<sequence>MTFIRPVARADLRALMALAAKTGGGLTSLPADEAALAARIERSLRTWNGELPPGERGYTFVMEDAAVGRVVGVCAIDVAVGLAEPWYTYRVGSLVHASKALGVYNALPALSLSNDHVGCSELCTLFLDPAWRKEGNGYLLSKSRFLFIAAFRERFSDRLVAQMRGVSDPQGHSPFWDSLGYHFFSMDFSRADRLCATGKKAFIAGLMPGHPVYIAFLTPQAQAAIGVVHPQTAPARAVLEAEGLRYRHYIDIVDGGPTLEGETDRVRAVCESRRIAARVGEPPPGEWPLCLVANEHYTDFRAILLAGDPCAATLTLSAAAADALNWRVGEPLRLVRLIPEGKCP</sequence>
<keyword evidence="6" id="KW-1185">Reference proteome</keyword>
<evidence type="ECO:0000256" key="2">
    <source>
        <dbReference type="ARBA" id="ARBA00022679"/>
    </source>
</evidence>
<dbReference type="GO" id="GO:0006527">
    <property type="term" value="P:L-arginine catabolic process"/>
    <property type="evidence" value="ECO:0007669"/>
    <property type="project" value="UniProtKB-UniRule"/>
</dbReference>
<dbReference type="SUPFAM" id="SSF55729">
    <property type="entry name" value="Acyl-CoA N-acyltransferases (Nat)"/>
    <property type="match status" value="1"/>
</dbReference>
<keyword evidence="3 5" id="KW-0012">Acyltransferase</keyword>
<comment type="caution">
    <text evidence="5">The sequence shown here is derived from an EMBL/GenBank/DDBJ whole genome shotgun (WGS) entry which is preliminary data.</text>
</comment>
<dbReference type="Gene3D" id="3.40.630.30">
    <property type="match status" value="1"/>
</dbReference>
<protein>
    <recommendedName>
        <fullName evidence="4">Arginine N-succinyltransferase</fullName>
        <ecNumber evidence="4">2.3.1.109</ecNumber>
    </recommendedName>
</protein>
<accession>A0A8K0V059</accession>
<evidence type="ECO:0000313" key="5">
    <source>
        <dbReference type="EMBL" id="MBK4714232.1"/>
    </source>
</evidence>
<evidence type="ECO:0000256" key="4">
    <source>
        <dbReference type="NCBIfam" id="TIGR03244"/>
    </source>
</evidence>
<dbReference type="NCBIfam" id="NF007770">
    <property type="entry name" value="PRK10456.1"/>
    <property type="match status" value="1"/>
</dbReference>
<dbReference type="Gene3D" id="2.40.40.20">
    <property type="match status" value="1"/>
</dbReference>
<name>A0A8K0V059_9ENTR</name>
<gene>
    <name evidence="5" type="primary">astA</name>
    <name evidence="5" type="ORF">JJB97_02540</name>
</gene>
<reference evidence="5" key="1">
    <citation type="submission" date="2021-01" db="EMBL/GenBank/DDBJ databases">
        <title>Intestinitalea alba gen. nov., sp. nov., a novel genus of the family Enterobacteriaceae, isolated from the gut of the plastic-eating mealworm Tenebrio molitor L.</title>
        <authorList>
            <person name="Yang Y."/>
        </authorList>
    </citation>
    <scope>NUCLEOTIDE SEQUENCE</scope>
    <source>
        <strain evidence="5">BIT-L3</strain>
    </source>
</reference>
<keyword evidence="1" id="KW-0056">Arginine metabolism</keyword>
<dbReference type="NCBIfam" id="TIGR03244">
    <property type="entry name" value="arg_catab_AstA"/>
    <property type="match status" value="1"/>
</dbReference>
<dbReference type="Proteomes" id="UP000659047">
    <property type="component" value="Unassembled WGS sequence"/>
</dbReference>
<dbReference type="InterPro" id="IPR017650">
    <property type="entry name" value="Arginine_N-succinylTrfase"/>
</dbReference>
<proteinExistence type="predicted"/>
<dbReference type="EC" id="2.3.1.109" evidence="4"/>
<evidence type="ECO:0000256" key="3">
    <source>
        <dbReference type="ARBA" id="ARBA00023315"/>
    </source>
</evidence>
<dbReference type="AlphaFoldDB" id="A0A8K0V059"/>
<dbReference type="EMBL" id="JAEPBH010000004">
    <property type="protein sequence ID" value="MBK4714232.1"/>
    <property type="molecule type" value="Genomic_DNA"/>
</dbReference>
<keyword evidence="2 5" id="KW-0808">Transferase</keyword>
<dbReference type="InterPro" id="IPR007041">
    <property type="entry name" value="Arg_succinylTrfase_AstA/AruG"/>
</dbReference>
<dbReference type="NCBIfam" id="TIGR03243">
    <property type="entry name" value="arg_catab_AOST"/>
    <property type="match status" value="1"/>
</dbReference>
<dbReference type="PANTHER" id="PTHR30420">
    <property type="entry name" value="N-SUCCINYLARGININE DIHYDROLASE"/>
    <property type="match status" value="1"/>
</dbReference>
<organism evidence="5 6">
    <name type="scientific">Tenebrionibacter intestinalis</name>
    <dbReference type="NCBI Taxonomy" id="2799638"/>
    <lineage>
        <taxon>Bacteria</taxon>
        <taxon>Pseudomonadati</taxon>
        <taxon>Pseudomonadota</taxon>
        <taxon>Gammaproteobacteria</taxon>
        <taxon>Enterobacterales</taxon>
        <taxon>Enterobacteriaceae</taxon>
        <taxon>Tenebrionibacter/Tenebrionicola group</taxon>
        <taxon>Tenebrionibacter</taxon>
    </lineage>
</organism>
<evidence type="ECO:0000256" key="1">
    <source>
        <dbReference type="ARBA" id="ARBA00022503"/>
    </source>
</evidence>
<dbReference type="InterPro" id="IPR016181">
    <property type="entry name" value="Acyl_CoA_acyltransferase"/>
</dbReference>
<evidence type="ECO:0000313" key="6">
    <source>
        <dbReference type="Proteomes" id="UP000659047"/>
    </source>
</evidence>
<dbReference type="RefSeq" id="WP_238712237.1">
    <property type="nucleotide sequence ID" value="NZ_JAEPBH010000004.1"/>
</dbReference>